<dbReference type="SMART" id="SM00891">
    <property type="entry name" value="ERCC4"/>
    <property type="match status" value="1"/>
</dbReference>
<dbReference type="GO" id="GO:0000727">
    <property type="term" value="P:double-strand break repair via break-induced replication"/>
    <property type="evidence" value="ECO:0007669"/>
    <property type="project" value="TreeGrafter"/>
</dbReference>
<dbReference type="GO" id="GO:0000712">
    <property type="term" value="P:resolution of meiotic recombination intermediates"/>
    <property type="evidence" value="ECO:0007669"/>
    <property type="project" value="TreeGrafter"/>
</dbReference>
<organism evidence="3">
    <name type="scientific">viral metagenome</name>
    <dbReference type="NCBI Taxonomy" id="1070528"/>
    <lineage>
        <taxon>unclassified sequences</taxon>
        <taxon>metagenomes</taxon>
        <taxon>organismal metagenomes</taxon>
    </lineage>
</organism>
<evidence type="ECO:0000313" key="3">
    <source>
        <dbReference type="EMBL" id="QHT13653.1"/>
    </source>
</evidence>
<dbReference type="GO" id="GO:0005634">
    <property type="term" value="C:nucleus"/>
    <property type="evidence" value="ECO:0007669"/>
    <property type="project" value="TreeGrafter"/>
</dbReference>
<dbReference type="GO" id="GO:0048257">
    <property type="term" value="F:3'-flap endonuclease activity"/>
    <property type="evidence" value="ECO:0007669"/>
    <property type="project" value="TreeGrafter"/>
</dbReference>
<reference evidence="3" key="1">
    <citation type="journal article" date="2020" name="Nature">
        <title>Giant virus diversity and host interactions through global metagenomics.</title>
        <authorList>
            <person name="Schulz F."/>
            <person name="Roux S."/>
            <person name="Paez-Espino D."/>
            <person name="Jungbluth S."/>
            <person name="Walsh D.A."/>
            <person name="Denef V.J."/>
            <person name="McMahon K.D."/>
            <person name="Konstantinidis K.T."/>
            <person name="Eloe-Fadrosh E.A."/>
            <person name="Kyrpides N.C."/>
            <person name="Woyke T."/>
        </authorList>
    </citation>
    <scope>NUCLEOTIDE SEQUENCE</scope>
    <source>
        <strain evidence="3">GVMAG-M-3300023174-132</strain>
    </source>
</reference>
<dbReference type="PANTHER" id="PTHR13451:SF0">
    <property type="entry name" value="CROSSOVER JUNCTION ENDONUCLEASE MUS81"/>
    <property type="match status" value="1"/>
</dbReference>
<evidence type="ECO:0000256" key="1">
    <source>
        <dbReference type="ARBA" id="ARBA00022801"/>
    </source>
</evidence>
<dbReference type="InterPro" id="IPR006166">
    <property type="entry name" value="ERCC4_domain"/>
</dbReference>
<evidence type="ECO:0000259" key="2">
    <source>
        <dbReference type="SMART" id="SM00891"/>
    </source>
</evidence>
<keyword evidence="1" id="KW-0378">Hydrolase</keyword>
<dbReference type="PANTHER" id="PTHR13451">
    <property type="entry name" value="CLASS II CROSSOVER JUNCTION ENDONUCLEASE MUS81"/>
    <property type="match status" value="1"/>
</dbReference>
<dbReference type="EMBL" id="MN739575">
    <property type="protein sequence ID" value="QHT13653.1"/>
    <property type="molecule type" value="Genomic_DNA"/>
</dbReference>
<dbReference type="Gene3D" id="3.40.50.10130">
    <property type="match status" value="1"/>
</dbReference>
<dbReference type="GO" id="GO:0006308">
    <property type="term" value="P:DNA catabolic process"/>
    <property type="evidence" value="ECO:0007669"/>
    <property type="project" value="InterPro"/>
</dbReference>
<dbReference type="GO" id="GO:0008821">
    <property type="term" value="F:crossover junction DNA endonuclease activity"/>
    <property type="evidence" value="ECO:0007669"/>
    <property type="project" value="InterPro"/>
</dbReference>
<proteinExistence type="predicted"/>
<name>A0A6C0DB68_9ZZZZ</name>
<dbReference type="GO" id="GO:0003677">
    <property type="term" value="F:DNA binding"/>
    <property type="evidence" value="ECO:0007669"/>
    <property type="project" value="InterPro"/>
</dbReference>
<dbReference type="GO" id="GO:0031573">
    <property type="term" value="P:mitotic intra-S DNA damage checkpoint signaling"/>
    <property type="evidence" value="ECO:0007669"/>
    <property type="project" value="TreeGrafter"/>
</dbReference>
<feature type="domain" description="ERCC4" evidence="2">
    <location>
        <begin position="2"/>
        <end position="88"/>
    </location>
</feature>
<dbReference type="GO" id="GO:0048476">
    <property type="term" value="C:Holliday junction resolvase complex"/>
    <property type="evidence" value="ECO:0007669"/>
    <property type="project" value="TreeGrafter"/>
</dbReference>
<sequence length="245" mass="25886">MALIVDVRERSLCAALTQIGTPFTTAGLEVGDALFQTVEGQPLLVVERKTLHDYAASNEDGRYREQRARLMAARGGGSAALYILEGSFPNFIGTTRTSQEQLKRLTTRLVLRYGMPVLQTTDCTDTARWLTTMLAQLTADTSVFQPEGGLATATAAAMSHMTAALSLTKKANRDAGSVATGMLGAVPGLGPKRVEALLAEHSIADLVAAADGAALGSLVVGGKRLGPALGGLLWEALHWRHKVSE</sequence>
<dbReference type="InterPro" id="IPR033309">
    <property type="entry name" value="Mus81"/>
</dbReference>
<accession>A0A6C0DB68</accession>
<dbReference type="AlphaFoldDB" id="A0A6C0DB68"/>
<dbReference type="SUPFAM" id="SSF52980">
    <property type="entry name" value="Restriction endonuclease-like"/>
    <property type="match status" value="1"/>
</dbReference>
<dbReference type="InterPro" id="IPR011335">
    <property type="entry name" value="Restrct_endonuc-II-like"/>
</dbReference>
<protein>
    <recommendedName>
        <fullName evidence="2">ERCC4 domain-containing protein</fullName>
    </recommendedName>
</protein>
<dbReference type="Pfam" id="PF02732">
    <property type="entry name" value="ERCC4"/>
    <property type="match status" value="1"/>
</dbReference>